<feature type="binding site" evidence="15">
    <location>
        <position position="488"/>
    </location>
    <ligand>
        <name>substrate</name>
    </ligand>
</feature>
<evidence type="ECO:0000313" key="18">
    <source>
        <dbReference type="EMBL" id="KPP73208.1"/>
    </source>
</evidence>
<feature type="active site" description="For OMPdecase activity" evidence="14">
    <location>
        <position position="375"/>
    </location>
</feature>
<evidence type="ECO:0000256" key="11">
    <source>
        <dbReference type="ARBA" id="ARBA00022975"/>
    </source>
</evidence>
<evidence type="ECO:0000256" key="12">
    <source>
        <dbReference type="ARBA" id="ARBA00023239"/>
    </source>
</evidence>
<dbReference type="InterPro" id="IPR018089">
    <property type="entry name" value="OMPdecase_AS"/>
</dbReference>
<evidence type="ECO:0000256" key="4">
    <source>
        <dbReference type="ARBA" id="ARBA00009769"/>
    </source>
</evidence>
<evidence type="ECO:0000256" key="3">
    <source>
        <dbReference type="ARBA" id="ARBA00006221"/>
    </source>
</evidence>
<evidence type="ECO:0000256" key="6">
    <source>
        <dbReference type="ARBA" id="ARBA00012321"/>
    </source>
</evidence>
<keyword evidence="10" id="KW-0210">Decarboxylase</keyword>
<reference evidence="18 19" key="1">
    <citation type="submission" date="2015-08" db="EMBL/GenBank/DDBJ databases">
        <title>The genome of the Asian arowana (Scleropages formosus).</title>
        <authorList>
            <person name="Tan M.H."/>
            <person name="Gan H.M."/>
            <person name="Croft L.J."/>
            <person name="Austin C.M."/>
        </authorList>
    </citation>
    <scope>NUCLEOTIDE SEQUENCE [LARGE SCALE GENOMIC DNA]</scope>
    <source>
        <strain evidence="18">Aro1</strain>
    </source>
</reference>
<comment type="pathway">
    <text evidence="2">Pyrimidine metabolism; UMP biosynthesis via de novo pathway; UMP from orotate: step 1/2.</text>
</comment>
<keyword evidence="11" id="KW-0665">Pyrimidine biosynthesis</keyword>
<dbReference type="FunFam" id="3.20.20.70:FF:000092">
    <property type="entry name" value="Uridine monophosphate synthetase"/>
    <property type="match status" value="1"/>
</dbReference>
<dbReference type="EC" id="2.4.2.10" evidence="5"/>
<dbReference type="InterPro" id="IPR029057">
    <property type="entry name" value="PRTase-like"/>
</dbReference>
<feature type="domain" description="Orotidine 5'-phosphate decarboxylase" evidence="17">
    <location>
        <begin position="311"/>
        <end position="524"/>
    </location>
</feature>
<dbReference type="PANTHER" id="PTHR19278">
    <property type="entry name" value="OROTATE PHOSPHORIBOSYLTRANSFERASE"/>
    <property type="match status" value="1"/>
</dbReference>
<feature type="binding site" evidence="15">
    <location>
        <position position="430"/>
    </location>
    <ligand>
        <name>substrate</name>
    </ligand>
</feature>
<dbReference type="HAMAP" id="MF_01208">
    <property type="entry name" value="PyrE"/>
    <property type="match status" value="1"/>
</dbReference>
<evidence type="ECO:0000256" key="7">
    <source>
        <dbReference type="ARBA" id="ARBA00015047"/>
    </source>
</evidence>
<feature type="binding site" evidence="15">
    <location>
        <position position="508"/>
    </location>
    <ligand>
        <name>substrate</name>
    </ligand>
</feature>
<dbReference type="InterPro" id="IPR001754">
    <property type="entry name" value="OMPdeCOase_dom"/>
</dbReference>
<evidence type="ECO:0000256" key="5">
    <source>
        <dbReference type="ARBA" id="ARBA00011971"/>
    </source>
</evidence>
<evidence type="ECO:0000256" key="14">
    <source>
        <dbReference type="PIRSR" id="PIRSR614732-1"/>
    </source>
</evidence>
<comment type="pathway">
    <text evidence="1">Pyrimidine metabolism; UMP biosynthesis via de novo pathway; UMP from orotate: step 2/2.</text>
</comment>
<evidence type="ECO:0000256" key="8">
    <source>
        <dbReference type="ARBA" id="ARBA00022676"/>
    </source>
</evidence>
<sequence length="537" mass="57920">PRNSISHKPPRKGAEQHGSLCESSSFRSGPVHSGEMAELDNLVLKLYEVQAVKFGTFKLKSGITSPIYFDLRVIVSHPSLMNEVGFTPATNTCFRPPLTHSHCDCSTPHELVSSVLFRCAQEARLQYGSVCGVPYTALPLATIVCSKHGVPMLIRRKESKDYGTKKLVEGTIHPGDSCLIVEDVVTSGSSVLETAQVLRNEGLKVTDAVVLMDREQGGAARLAEEGIALHSVITISKLLEVLRAGGRIDAAAAESVHQFIRDNNTFGASTCGLSAPKKPCKELSYEARADLPGVHPMAAQLLRLMEEKRSNLCLSADVSRAEELLQLAEELGPLICVLKTHVDILEDFSVQVANSLKDLAIKHNFLIFEDRKFADIGNTVKHQYEGGLYRIASWAHMVNAHAVPGPGVVHGLRAVGKALERGCLLIAQMSSRGSLATGGYTQEVVKMAEDNSDFVFGFICGSRISDKPGFVHMTPGVQLQSGGDGMGQQYSCPGEVIGTKGCDVIIVGRGILAASDKVAAAEEYRKAGWEAYLKRLS</sequence>
<feature type="active site" description="For OMPdecase activity" evidence="14">
    <location>
        <position position="370"/>
    </location>
</feature>
<keyword evidence="9" id="KW-0808">Transferase</keyword>
<keyword evidence="13" id="KW-0511">Multifunctional enzyme</keyword>
<dbReference type="GO" id="GO:0004588">
    <property type="term" value="F:orotate phosphoribosyltransferase activity"/>
    <property type="evidence" value="ECO:0007669"/>
    <property type="project" value="UniProtKB-EC"/>
</dbReference>
<evidence type="ECO:0000259" key="17">
    <source>
        <dbReference type="SMART" id="SM00934"/>
    </source>
</evidence>
<gene>
    <name evidence="18" type="ORF">Z043_107723</name>
</gene>
<dbReference type="STRING" id="113540.ENSSFOP00015037068"/>
<dbReference type="GO" id="GO:0044205">
    <property type="term" value="P:'de novo' UMP biosynthetic process"/>
    <property type="evidence" value="ECO:0007669"/>
    <property type="project" value="UniProtKB-UniPathway"/>
</dbReference>
<dbReference type="SMART" id="SM00934">
    <property type="entry name" value="OMPdecase"/>
    <property type="match status" value="1"/>
</dbReference>
<dbReference type="AlphaFoldDB" id="A0A0P7VI24"/>
<dbReference type="InterPro" id="IPR014732">
    <property type="entry name" value="OMPdecase"/>
</dbReference>
<dbReference type="Pfam" id="PF00215">
    <property type="entry name" value="OMPdecase"/>
    <property type="match status" value="1"/>
</dbReference>
<feature type="binding site" evidence="15">
    <location>
        <position position="509"/>
    </location>
    <ligand>
        <name>substrate</name>
    </ligand>
</feature>
<dbReference type="GO" id="GO:0006207">
    <property type="term" value="P:'de novo' pyrimidine nucleobase biosynthetic process"/>
    <property type="evidence" value="ECO:0007669"/>
    <property type="project" value="InterPro"/>
</dbReference>
<keyword evidence="12" id="KW-0456">Lyase</keyword>
<comment type="caution">
    <text evidence="18">The sequence shown here is derived from an EMBL/GenBank/DDBJ whole genome shotgun (WGS) entry which is preliminary data.</text>
</comment>
<evidence type="ECO:0000313" key="19">
    <source>
        <dbReference type="Proteomes" id="UP000034805"/>
    </source>
</evidence>
<evidence type="ECO:0000256" key="9">
    <source>
        <dbReference type="ARBA" id="ARBA00022679"/>
    </source>
</evidence>
<protein>
    <recommendedName>
        <fullName evidence="7">Uridine 5'-monophosphate synthase</fullName>
        <ecNumber evidence="5">2.4.2.10</ecNumber>
        <ecNumber evidence="6">4.1.1.23</ecNumber>
    </recommendedName>
</protein>
<dbReference type="Gene3D" id="3.40.50.2020">
    <property type="match status" value="1"/>
</dbReference>
<evidence type="ECO:0000256" key="13">
    <source>
        <dbReference type="ARBA" id="ARBA00023268"/>
    </source>
</evidence>
<dbReference type="GO" id="GO:0004590">
    <property type="term" value="F:orotidine-5'-phosphate decarboxylase activity"/>
    <property type="evidence" value="ECO:0007669"/>
    <property type="project" value="UniProtKB-EC"/>
</dbReference>
<dbReference type="Gene3D" id="3.20.20.70">
    <property type="entry name" value="Aldolase class I"/>
    <property type="match status" value="1"/>
</dbReference>
<dbReference type="InterPro" id="IPR023031">
    <property type="entry name" value="OPRT"/>
</dbReference>
<feature type="non-terminal residue" evidence="18">
    <location>
        <position position="1"/>
    </location>
</feature>
<comment type="similarity">
    <text evidence="3">In the N-terminal section; belongs to the purine/pyrimidine phosphoribosyltransferase family.</text>
</comment>
<dbReference type="EC" id="4.1.1.23" evidence="6"/>
<feature type="binding site" evidence="15">
    <location>
        <position position="339"/>
    </location>
    <ligand>
        <name>substrate</name>
    </ligand>
</feature>
<dbReference type="InterPro" id="IPR011060">
    <property type="entry name" value="RibuloseP-bd_barrel"/>
</dbReference>
<dbReference type="SUPFAM" id="SSF51366">
    <property type="entry name" value="Ribulose-phoshate binding barrel"/>
    <property type="match status" value="1"/>
</dbReference>
<evidence type="ECO:0000256" key="16">
    <source>
        <dbReference type="SAM" id="MobiDB-lite"/>
    </source>
</evidence>
<feature type="active site" description="For OMPdecase activity" evidence="14">
    <location>
        <position position="372"/>
    </location>
</feature>
<dbReference type="PANTHER" id="PTHR19278:SF9">
    <property type="entry name" value="URIDINE 5'-MONOPHOSPHATE SYNTHASE"/>
    <property type="match status" value="1"/>
</dbReference>
<accession>A0A0P7VI24</accession>
<dbReference type="Pfam" id="PF00156">
    <property type="entry name" value="Pribosyltran"/>
    <property type="match status" value="1"/>
</dbReference>
<comment type="similarity">
    <text evidence="4">In the C-terminal section; belongs to the OMP decarboxylase family.</text>
</comment>
<feature type="region of interest" description="Disordered" evidence="16">
    <location>
        <begin position="1"/>
        <end position="27"/>
    </location>
</feature>
<keyword evidence="8" id="KW-0328">Glycosyltransferase</keyword>
<dbReference type="PROSITE" id="PS00156">
    <property type="entry name" value="OMPDECASE"/>
    <property type="match status" value="1"/>
</dbReference>
<organism evidence="18 19">
    <name type="scientific">Scleropages formosus</name>
    <name type="common">Asian bonytongue</name>
    <name type="synonym">Osteoglossum formosum</name>
    <dbReference type="NCBI Taxonomy" id="113540"/>
    <lineage>
        <taxon>Eukaryota</taxon>
        <taxon>Metazoa</taxon>
        <taxon>Chordata</taxon>
        <taxon>Craniata</taxon>
        <taxon>Vertebrata</taxon>
        <taxon>Euteleostomi</taxon>
        <taxon>Actinopterygii</taxon>
        <taxon>Neopterygii</taxon>
        <taxon>Teleostei</taxon>
        <taxon>Osteoglossocephala</taxon>
        <taxon>Osteoglossomorpha</taxon>
        <taxon>Osteoglossiformes</taxon>
        <taxon>Osteoglossidae</taxon>
        <taxon>Scleropages</taxon>
    </lineage>
</organism>
<feature type="binding site" evidence="15">
    <location>
        <position position="317"/>
    </location>
    <ligand>
        <name>substrate</name>
    </ligand>
</feature>
<proteinExistence type="inferred from homology"/>
<name>A0A0P7VI24_SCLFO</name>
<dbReference type="CDD" id="cd04725">
    <property type="entry name" value="OMP_decarboxylase_like"/>
    <property type="match status" value="1"/>
</dbReference>
<dbReference type="Proteomes" id="UP000034805">
    <property type="component" value="Unassembled WGS sequence"/>
</dbReference>
<dbReference type="CDD" id="cd06223">
    <property type="entry name" value="PRTases_typeI"/>
    <property type="match status" value="1"/>
</dbReference>
<dbReference type="NCBIfam" id="TIGR01740">
    <property type="entry name" value="pyrF"/>
    <property type="match status" value="1"/>
</dbReference>
<dbReference type="UniPathway" id="UPA00070">
    <property type="reaction ID" value="UER00119"/>
</dbReference>
<evidence type="ECO:0000256" key="10">
    <source>
        <dbReference type="ARBA" id="ARBA00022793"/>
    </source>
</evidence>
<dbReference type="SUPFAM" id="SSF53271">
    <property type="entry name" value="PRTase-like"/>
    <property type="match status" value="2"/>
</dbReference>
<evidence type="ECO:0000256" key="2">
    <source>
        <dbReference type="ARBA" id="ARBA00004889"/>
    </source>
</evidence>
<dbReference type="InterPro" id="IPR000836">
    <property type="entry name" value="PRTase_dom"/>
</dbReference>
<evidence type="ECO:0000256" key="1">
    <source>
        <dbReference type="ARBA" id="ARBA00004861"/>
    </source>
</evidence>
<dbReference type="InterPro" id="IPR013785">
    <property type="entry name" value="Aldolase_TIM"/>
</dbReference>
<dbReference type="EMBL" id="JARO02002229">
    <property type="protein sequence ID" value="KPP73208.1"/>
    <property type="molecule type" value="Genomic_DNA"/>
</dbReference>
<evidence type="ECO:0000256" key="15">
    <source>
        <dbReference type="PIRSR" id="PIRSR614732-2"/>
    </source>
</evidence>